<dbReference type="RefSeq" id="WP_259106951.1">
    <property type="nucleotide sequence ID" value="NZ_JANUAN010000004.1"/>
</dbReference>
<name>A0A9X2ZR44_9BACT</name>
<comment type="caution">
    <text evidence="1">The sequence shown here is derived from an EMBL/GenBank/DDBJ whole genome shotgun (WGS) entry which is preliminary data.</text>
</comment>
<dbReference type="Proteomes" id="UP001155010">
    <property type="component" value="Unassembled WGS sequence"/>
</dbReference>
<accession>A0A9X2ZR44</accession>
<reference evidence="1" key="1">
    <citation type="submission" date="2022-08" db="EMBL/GenBank/DDBJ databases">
        <title>Genomic Encyclopedia of Type Strains, Phase V (KMG-V): Genome sequencing to study the core and pangenomes of soil and plant-associated prokaryotes.</title>
        <authorList>
            <person name="Whitman W."/>
        </authorList>
    </citation>
    <scope>NUCLEOTIDE SEQUENCE</scope>
    <source>
        <strain evidence="1">SP2017</strain>
    </source>
</reference>
<gene>
    <name evidence="1" type="ORF">GGP83_001490</name>
</gene>
<proteinExistence type="predicted"/>
<evidence type="ECO:0000313" key="2">
    <source>
        <dbReference type="Proteomes" id="UP001155010"/>
    </source>
</evidence>
<dbReference type="EMBL" id="JANUBB010000005">
    <property type="protein sequence ID" value="MCS3951545.1"/>
    <property type="molecule type" value="Genomic_DNA"/>
</dbReference>
<dbReference type="Gene3D" id="3.30.565.40">
    <property type="entry name" value="Fervidobacterium nodosum Rt17-B1 like"/>
    <property type="match status" value="1"/>
</dbReference>
<sequence length="211" mass="24041">MVRHPESGATLPRIRLPERPAAQQKVNEILDSTAAELKCSDDRPNERENVGKEDLYYKVRAEVTHASGRIFSVAIRINGYCGGPNPWYDFDPLTFDLRSGERLRLSELFVDFEEKQTEIFKLFVSEIRSARQNQLDESGADPSEDPCLQHEIVLERPWEQHSFDFVFVEDGLKVETDLASPRCELGAVIAYERLRKFAPAESALQSAIRGE</sequence>
<dbReference type="AlphaFoldDB" id="A0A9X2ZR44"/>
<protein>
    <submittedName>
        <fullName evidence="1">Uncharacterized protein</fullName>
    </submittedName>
</protein>
<organism evidence="1 2">
    <name type="scientific">Salinibacter ruber</name>
    <dbReference type="NCBI Taxonomy" id="146919"/>
    <lineage>
        <taxon>Bacteria</taxon>
        <taxon>Pseudomonadati</taxon>
        <taxon>Rhodothermota</taxon>
        <taxon>Rhodothermia</taxon>
        <taxon>Rhodothermales</taxon>
        <taxon>Salinibacteraceae</taxon>
        <taxon>Salinibacter</taxon>
    </lineage>
</organism>
<evidence type="ECO:0000313" key="1">
    <source>
        <dbReference type="EMBL" id="MCS3951545.1"/>
    </source>
</evidence>